<evidence type="ECO:0000256" key="11">
    <source>
        <dbReference type="ARBA" id="ARBA00031800"/>
    </source>
</evidence>
<dbReference type="GO" id="GO:0002098">
    <property type="term" value="P:tRNA wobble uridine modification"/>
    <property type="evidence" value="ECO:0007669"/>
    <property type="project" value="InterPro"/>
</dbReference>
<dbReference type="Pfam" id="PF13932">
    <property type="entry name" value="SAM_GIDA_C"/>
    <property type="match status" value="1"/>
</dbReference>
<dbReference type="InterPro" id="IPR004416">
    <property type="entry name" value="MnmG"/>
</dbReference>
<dbReference type="PROSITE" id="PS01280">
    <property type="entry name" value="GIDA_1"/>
    <property type="match status" value="1"/>
</dbReference>
<keyword evidence="15" id="KW-1185">Reference proteome</keyword>
<dbReference type="Pfam" id="PF01134">
    <property type="entry name" value="GIDA"/>
    <property type="match status" value="1"/>
</dbReference>
<keyword evidence="8 12" id="KW-0274">FAD</keyword>
<dbReference type="PANTHER" id="PTHR11806">
    <property type="entry name" value="GLUCOSE INHIBITED DIVISION PROTEIN A"/>
    <property type="match status" value="1"/>
</dbReference>
<name>A0A851GAX8_9BACT</name>
<comment type="caution">
    <text evidence="14">The sequence shown here is derived from an EMBL/GenBank/DDBJ whole genome shotgun (WGS) entry which is preliminary data.</text>
</comment>
<feature type="binding site" evidence="12">
    <location>
        <position position="390"/>
    </location>
    <ligand>
        <name>FAD</name>
        <dbReference type="ChEBI" id="CHEBI:57692"/>
    </ligand>
</feature>
<comment type="cofactor">
    <cofactor evidence="1 12">
        <name>FAD</name>
        <dbReference type="ChEBI" id="CHEBI:57692"/>
    </cofactor>
</comment>
<comment type="similarity">
    <text evidence="3 12">Belongs to the MnmG family.</text>
</comment>
<evidence type="ECO:0000256" key="10">
    <source>
        <dbReference type="ARBA" id="ARBA00025948"/>
    </source>
</evidence>
<dbReference type="InterPro" id="IPR044920">
    <property type="entry name" value="MnmG_C_subdom_sf"/>
</dbReference>
<organism evidence="14 15">
    <name type="scientific">Oceaniferula marina</name>
    <dbReference type="NCBI Taxonomy" id="2748318"/>
    <lineage>
        <taxon>Bacteria</taxon>
        <taxon>Pseudomonadati</taxon>
        <taxon>Verrucomicrobiota</taxon>
        <taxon>Verrucomicrobiia</taxon>
        <taxon>Verrucomicrobiales</taxon>
        <taxon>Verrucomicrobiaceae</taxon>
        <taxon>Oceaniferula</taxon>
    </lineage>
</organism>
<keyword evidence="6 12" id="KW-0285">Flavoprotein</keyword>
<dbReference type="AlphaFoldDB" id="A0A851GAX8"/>
<feature type="domain" description="tRNA uridine 5-carboxymethylaminomethyl modification enzyme C-terminal subdomain" evidence="13">
    <location>
        <begin position="544"/>
        <end position="615"/>
    </location>
</feature>
<keyword evidence="9 12" id="KW-0520">NAD</keyword>
<evidence type="ECO:0000313" key="14">
    <source>
        <dbReference type="EMBL" id="NWK54918.1"/>
    </source>
</evidence>
<dbReference type="FunFam" id="1.10.150.570:FF:000001">
    <property type="entry name" value="tRNA uridine 5-carboxymethylaminomethyl modification enzyme MnmG"/>
    <property type="match status" value="1"/>
</dbReference>
<evidence type="ECO:0000256" key="12">
    <source>
        <dbReference type="HAMAP-Rule" id="MF_00129"/>
    </source>
</evidence>
<gene>
    <name evidence="12 14" type="primary">mnmG</name>
    <name evidence="12" type="synonym">gidA</name>
    <name evidence="14" type="ORF">HW115_04815</name>
</gene>
<evidence type="ECO:0000256" key="4">
    <source>
        <dbReference type="ARBA" id="ARBA00020461"/>
    </source>
</evidence>
<dbReference type="HAMAP" id="MF_00129">
    <property type="entry name" value="MnmG_GidA"/>
    <property type="match status" value="1"/>
</dbReference>
<dbReference type="InterPro" id="IPR002218">
    <property type="entry name" value="MnmG-rel"/>
</dbReference>
<dbReference type="InterPro" id="IPR036188">
    <property type="entry name" value="FAD/NAD-bd_sf"/>
</dbReference>
<dbReference type="InterPro" id="IPR040131">
    <property type="entry name" value="MnmG_N"/>
</dbReference>
<proteinExistence type="inferred from homology"/>
<evidence type="ECO:0000256" key="6">
    <source>
        <dbReference type="ARBA" id="ARBA00022630"/>
    </source>
</evidence>
<dbReference type="NCBIfam" id="TIGR00136">
    <property type="entry name" value="mnmG_gidA"/>
    <property type="match status" value="1"/>
</dbReference>
<feature type="binding site" evidence="12">
    <location>
        <position position="180"/>
    </location>
    <ligand>
        <name>FAD</name>
        <dbReference type="ChEBI" id="CHEBI:57692"/>
    </ligand>
</feature>
<evidence type="ECO:0000256" key="2">
    <source>
        <dbReference type="ARBA" id="ARBA00003717"/>
    </source>
</evidence>
<reference evidence="14 15" key="1">
    <citation type="submission" date="2020-07" db="EMBL/GenBank/DDBJ databases">
        <title>Roseicoccus Jingziensis gen. nov., sp. nov., isolated from coastal seawater.</title>
        <authorList>
            <person name="Feng X."/>
        </authorList>
    </citation>
    <scope>NUCLEOTIDE SEQUENCE [LARGE SCALE GENOMIC DNA]</scope>
    <source>
        <strain evidence="14 15">N1E253</strain>
    </source>
</reference>
<dbReference type="SMART" id="SM01228">
    <property type="entry name" value="GIDA_assoc_3"/>
    <property type="match status" value="1"/>
</dbReference>
<feature type="binding site" evidence="12">
    <location>
        <begin position="293"/>
        <end position="307"/>
    </location>
    <ligand>
        <name>NAD(+)</name>
        <dbReference type="ChEBI" id="CHEBI:57540"/>
    </ligand>
</feature>
<dbReference type="Gene3D" id="1.10.150.570">
    <property type="entry name" value="GidA associated domain, C-terminal subdomain"/>
    <property type="match status" value="1"/>
</dbReference>
<dbReference type="InterPro" id="IPR020595">
    <property type="entry name" value="MnmG-rel_CS"/>
</dbReference>
<dbReference type="PANTHER" id="PTHR11806:SF0">
    <property type="entry name" value="PROTEIN MTO1 HOMOLOG, MITOCHONDRIAL"/>
    <property type="match status" value="1"/>
</dbReference>
<dbReference type="EMBL" id="JACBAZ010000002">
    <property type="protein sequence ID" value="NWK54918.1"/>
    <property type="molecule type" value="Genomic_DNA"/>
</dbReference>
<dbReference type="RefSeq" id="WP_178931466.1">
    <property type="nucleotide sequence ID" value="NZ_JACBAZ010000002.1"/>
</dbReference>
<sequence length="619" mass="68203">MFTYPKSYDVLVIGAGHAGVEAALAAARLGCSVAVLTQNIDTVGAMSCNPAIGGLAKGHMVREIDALGGAMGLNTDATGIQFRMLNASKGPSVRAPRAQCDKKAYQFRIKHLLESTDGIDLHQGNVADILVENDQVVGVSTSLQLQISARSVVLSAGTFMRGLMHVGMKNEVGGRMGDATSTVSDALHRLGFQVERFKTGTPCRINGRTIDFSKTDQQEGDTPPPFFSYMADTLVKHPDDLHTLNGKANEDDLTFHVEQVPCHITWTSPQTHDIIRNNLDKSPMYAGKIEGPGPRYCPSIEDKVVKFAERERHQVFLEPEGRHTHEYYINGVSTSLPYDVQLDFIHSIAGLEQAQIMRPGYAVEYDYCPPTQLSPTLETKQVSGLYFAGQINGTSGYEEAAAQGLMAGSNAAFKVMGQAEFVLRRDQAYIGVMIDDLVTKGTTEPYRMFTSRAEYRLLLRQDNADLRLSPLAADIGLVSGLRAERLCEKTSALDAAKALIPTISHEGIKLDHWFRRSENSWRSLPREILEQAPAPLWSLLETDFKYAGHLERQQAQIERLQRMEDKRIPDHFDYDAVQGLKAEARKHLNTIRPKTIGQAGRISGITPADVAILAIALRK</sequence>
<dbReference type="GO" id="GO:0005829">
    <property type="term" value="C:cytosol"/>
    <property type="evidence" value="ECO:0007669"/>
    <property type="project" value="TreeGrafter"/>
</dbReference>
<evidence type="ECO:0000256" key="8">
    <source>
        <dbReference type="ARBA" id="ARBA00022827"/>
    </source>
</evidence>
<dbReference type="FunFam" id="3.50.50.60:FF:000002">
    <property type="entry name" value="tRNA uridine 5-carboxymethylaminomethyl modification enzyme MnmG"/>
    <property type="match status" value="1"/>
</dbReference>
<dbReference type="Proteomes" id="UP000557872">
    <property type="component" value="Unassembled WGS sequence"/>
</dbReference>
<feature type="binding site" evidence="12">
    <location>
        <position position="126"/>
    </location>
    <ligand>
        <name>FAD</name>
        <dbReference type="ChEBI" id="CHEBI:57692"/>
    </ligand>
</feature>
<evidence type="ECO:0000256" key="3">
    <source>
        <dbReference type="ARBA" id="ARBA00007653"/>
    </source>
</evidence>
<accession>A0A851GAX8</accession>
<feature type="binding site" evidence="12">
    <location>
        <begin position="14"/>
        <end position="19"/>
    </location>
    <ligand>
        <name>FAD</name>
        <dbReference type="ChEBI" id="CHEBI:57692"/>
    </ligand>
</feature>
<evidence type="ECO:0000256" key="9">
    <source>
        <dbReference type="ARBA" id="ARBA00023027"/>
    </source>
</evidence>
<dbReference type="SUPFAM" id="SSF51905">
    <property type="entry name" value="FAD/NAD(P)-binding domain"/>
    <property type="match status" value="1"/>
</dbReference>
<comment type="subcellular location">
    <subcellularLocation>
        <location evidence="12">Cytoplasm</location>
    </subcellularLocation>
</comment>
<evidence type="ECO:0000256" key="5">
    <source>
        <dbReference type="ARBA" id="ARBA00022490"/>
    </source>
</evidence>
<comment type="function">
    <text evidence="2 12">NAD-binding protein involved in the addition of a carboxymethylaminomethyl (cmnm) group at the wobble position (U34) of certain tRNAs, forming tRNA-cmnm(5)s(2)U34.</text>
</comment>
<evidence type="ECO:0000256" key="1">
    <source>
        <dbReference type="ARBA" id="ARBA00001974"/>
    </source>
</evidence>
<dbReference type="InterPro" id="IPR026904">
    <property type="entry name" value="MnmG_C"/>
</dbReference>
<dbReference type="GO" id="GO:0050660">
    <property type="term" value="F:flavin adenine dinucleotide binding"/>
    <property type="evidence" value="ECO:0007669"/>
    <property type="project" value="UniProtKB-UniRule"/>
</dbReference>
<keyword evidence="5 12" id="KW-0963">Cytoplasm</keyword>
<dbReference type="PRINTS" id="PR00368">
    <property type="entry name" value="FADPNR"/>
</dbReference>
<dbReference type="InterPro" id="IPR047001">
    <property type="entry name" value="MnmG_C_subdom"/>
</dbReference>
<evidence type="ECO:0000256" key="7">
    <source>
        <dbReference type="ARBA" id="ARBA00022694"/>
    </source>
</evidence>
<evidence type="ECO:0000313" key="15">
    <source>
        <dbReference type="Proteomes" id="UP000557872"/>
    </source>
</evidence>
<dbReference type="FunFam" id="3.50.50.60:FF:000010">
    <property type="entry name" value="tRNA uridine 5-carboxymethylaminomethyl modification enzyme MnmG"/>
    <property type="match status" value="1"/>
</dbReference>
<comment type="subunit">
    <text evidence="10 12">Homodimer. Heterotetramer of two MnmE and two MnmG subunits.</text>
</comment>
<dbReference type="Gene3D" id="3.50.50.60">
    <property type="entry name" value="FAD/NAD(P)-binding domain"/>
    <property type="match status" value="2"/>
</dbReference>
<dbReference type="GO" id="GO:0030488">
    <property type="term" value="P:tRNA methylation"/>
    <property type="evidence" value="ECO:0007669"/>
    <property type="project" value="TreeGrafter"/>
</dbReference>
<keyword evidence="7 12" id="KW-0819">tRNA processing</keyword>
<protein>
    <recommendedName>
        <fullName evidence="4 12">tRNA uridine 5-carboxymethylaminomethyl modification enzyme MnmG</fullName>
    </recommendedName>
    <alternativeName>
        <fullName evidence="11 12">Glucose-inhibited division protein A</fullName>
    </alternativeName>
</protein>
<evidence type="ECO:0000259" key="13">
    <source>
        <dbReference type="SMART" id="SM01228"/>
    </source>
</evidence>